<dbReference type="EMBL" id="KZ805316">
    <property type="protein sequence ID" value="PVI05148.1"/>
    <property type="molecule type" value="Genomic_DNA"/>
</dbReference>
<reference evidence="9 10" key="1">
    <citation type="journal article" date="2018" name="Sci. Rep.">
        <title>Comparative genomics provides insights into the lifestyle and reveals functional heterogeneity of dark septate endophytic fungi.</title>
        <authorList>
            <person name="Knapp D.G."/>
            <person name="Nemeth J.B."/>
            <person name="Barry K."/>
            <person name="Hainaut M."/>
            <person name="Henrissat B."/>
            <person name="Johnson J."/>
            <person name="Kuo A."/>
            <person name="Lim J.H.P."/>
            <person name="Lipzen A."/>
            <person name="Nolan M."/>
            <person name="Ohm R.A."/>
            <person name="Tamas L."/>
            <person name="Grigoriev I.V."/>
            <person name="Spatafora J.W."/>
            <person name="Nagy L.G."/>
            <person name="Kovacs G.M."/>
        </authorList>
    </citation>
    <scope>NUCLEOTIDE SEQUENCE [LARGE SCALE GENOMIC DNA]</scope>
    <source>
        <strain evidence="9 10">DSE2036</strain>
    </source>
</reference>
<dbReference type="Proteomes" id="UP000244855">
    <property type="component" value="Unassembled WGS sequence"/>
</dbReference>
<name>A0A2V1E3M5_9PLEO</name>
<evidence type="ECO:0000256" key="4">
    <source>
        <dbReference type="ARBA" id="ARBA00022723"/>
    </source>
</evidence>
<evidence type="ECO:0000313" key="10">
    <source>
        <dbReference type="Proteomes" id="UP000244855"/>
    </source>
</evidence>
<dbReference type="PROSITE" id="PS51706">
    <property type="entry name" value="G_ENGB"/>
    <property type="match status" value="1"/>
</dbReference>
<evidence type="ECO:0000256" key="7">
    <source>
        <dbReference type="ARBA" id="ARBA00023134"/>
    </source>
</evidence>
<dbReference type="InterPro" id="IPR052279">
    <property type="entry name" value="EngB_GTPase"/>
</dbReference>
<evidence type="ECO:0000256" key="1">
    <source>
        <dbReference type="ARBA" id="ARBA00001946"/>
    </source>
</evidence>
<keyword evidence="9" id="KW-0378">Hydrolase</keyword>
<dbReference type="Pfam" id="PF01926">
    <property type="entry name" value="MMR_HSR1"/>
    <property type="match status" value="1"/>
</dbReference>
<dbReference type="PANTHER" id="PTHR46498:SF1">
    <property type="entry name" value="GTP-BINDING PROTEIN 8"/>
    <property type="match status" value="1"/>
</dbReference>
<dbReference type="Gene3D" id="3.40.50.300">
    <property type="entry name" value="P-loop containing nucleotide triphosphate hydrolases"/>
    <property type="match status" value="1"/>
</dbReference>
<dbReference type="GO" id="GO:0016787">
    <property type="term" value="F:hydrolase activity"/>
    <property type="evidence" value="ECO:0007669"/>
    <property type="project" value="UniProtKB-KW"/>
</dbReference>
<organism evidence="9 10">
    <name type="scientific">Periconia macrospinosa</name>
    <dbReference type="NCBI Taxonomy" id="97972"/>
    <lineage>
        <taxon>Eukaryota</taxon>
        <taxon>Fungi</taxon>
        <taxon>Dikarya</taxon>
        <taxon>Ascomycota</taxon>
        <taxon>Pezizomycotina</taxon>
        <taxon>Dothideomycetes</taxon>
        <taxon>Pleosporomycetidae</taxon>
        <taxon>Pleosporales</taxon>
        <taxon>Massarineae</taxon>
        <taxon>Periconiaceae</taxon>
        <taxon>Periconia</taxon>
    </lineage>
</organism>
<dbReference type="PRINTS" id="PR00326">
    <property type="entry name" value="GTP1OBG"/>
</dbReference>
<evidence type="ECO:0000256" key="5">
    <source>
        <dbReference type="ARBA" id="ARBA00022741"/>
    </source>
</evidence>
<dbReference type="GO" id="GO:0005739">
    <property type="term" value="C:mitochondrion"/>
    <property type="evidence" value="ECO:0007669"/>
    <property type="project" value="TreeGrafter"/>
</dbReference>
<dbReference type="InterPro" id="IPR030393">
    <property type="entry name" value="G_ENGB_dom"/>
</dbReference>
<sequence length="300" mass="32517">MVKVSRTVGYSCYWETYAPTFIQKAQADTFFTQQAQAKFLTSVALFRHFPSSDLPEVAFIGRSNVGKSSLLNALVNAKGLARTSATRGFTKTMNLYGVAPKGNIHVGKTEDGYDNITGAGGLTIVDMPGYGEGSLAEWGVQIMKYLENRKQLRRVFVLIDAMHGIKEKDESILASLRLAAIPHQIILSKLDRIYIPASNSIKSRDGKALKRKGSEKGLDLVMATIREQIQPAHGFGALGELLGVSSEVAVDGKPLGVDALRFAVMQAAGLELGKKPKRVTGNVVRVIEGSVVRPVKVDLK</sequence>
<evidence type="ECO:0000259" key="8">
    <source>
        <dbReference type="PROSITE" id="PS51706"/>
    </source>
</evidence>
<dbReference type="AlphaFoldDB" id="A0A2V1E3M5"/>
<evidence type="ECO:0000256" key="2">
    <source>
        <dbReference type="ARBA" id="ARBA00009638"/>
    </source>
</evidence>
<evidence type="ECO:0000313" key="9">
    <source>
        <dbReference type="EMBL" id="PVI05148.1"/>
    </source>
</evidence>
<keyword evidence="7" id="KW-0342">GTP-binding</keyword>
<comment type="similarity">
    <text evidence="2">Belongs to the TRAFAC class TrmE-Era-EngA-EngB-Septin-like GTPase superfamily. EngB GTPase family.</text>
</comment>
<accession>A0A2V1E3M5</accession>
<keyword evidence="10" id="KW-1185">Reference proteome</keyword>
<dbReference type="SUPFAM" id="SSF52540">
    <property type="entry name" value="P-loop containing nucleoside triphosphate hydrolases"/>
    <property type="match status" value="1"/>
</dbReference>
<dbReference type="InterPro" id="IPR019987">
    <property type="entry name" value="GTP-bd_ribosome_bio_YsxC"/>
</dbReference>
<proteinExistence type="inferred from homology"/>
<keyword evidence="5" id="KW-0547">Nucleotide-binding</keyword>
<dbReference type="CDD" id="cd01876">
    <property type="entry name" value="YihA_EngB"/>
    <property type="match status" value="1"/>
</dbReference>
<dbReference type="PANTHER" id="PTHR46498">
    <property type="entry name" value="GTP-BINDING PROTEIN 8"/>
    <property type="match status" value="1"/>
</dbReference>
<protein>
    <recommendedName>
        <fullName evidence="3">GTP-binding protein 8</fullName>
    </recommendedName>
</protein>
<dbReference type="InterPro" id="IPR006073">
    <property type="entry name" value="GTP-bd"/>
</dbReference>
<comment type="cofactor">
    <cofactor evidence="1">
        <name>Mg(2+)</name>
        <dbReference type="ChEBI" id="CHEBI:18420"/>
    </cofactor>
</comment>
<evidence type="ECO:0000256" key="6">
    <source>
        <dbReference type="ARBA" id="ARBA00022842"/>
    </source>
</evidence>
<evidence type="ECO:0000256" key="3">
    <source>
        <dbReference type="ARBA" id="ARBA00015370"/>
    </source>
</evidence>
<feature type="domain" description="EngB-type G" evidence="8">
    <location>
        <begin position="53"/>
        <end position="231"/>
    </location>
</feature>
<dbReference type="OrthoDB" id="391988at2759"/>
<dbReference type="NCBIfam" id="TIGR03598">
    <property type="entry name" value="GTPase_YsxC"/>
    <property type="match status" value="1"/>
</dbReference>
<dbReference type="STRING" id="97972.A0A2V1E3M5"/>
<gene>
    <name evidence="9" type="ORF">DM02DRAFT_517396</name>
</gene>
<keyword evidence="4" id="KW-0479">Metal-binding</keyword>
<dbReference type="GO" id="GO:0005525">
    <property type="term" value="F:GTP binding"/>
    <property type="evidence" value="ECO:0007669"/>
    <property type="project" value="UniProtKB-KW"/>
</dbReference>
<dbReference type="InterPro" id="IPR027417">
    <property type="entry name" value="P-loop_NTPase"/>
</dbReference>
<keyword evidence="6" id="KW-0460">Magnesium</keyword>
<dbReference type="GO" id="GO:0046872">
    <property type="term" value="F:metal ion binding"/>
    <property type="evidence" value="ECO:0007669"/>
    <property type="project" value="UniProtKB-KW"/>
</dbReference>